<dbReference type="GO" id="GO:0016706">
    <property type="term" value="F:2-oxoglutarate-dependent dioxygenase activity"/>
    <property type="evidence" value="ECO:0007669"/>
    <property type="project" value="UniProtKB-ARBA"/>
</dbReference>
<dbReference type="Proteomes" id="UP000325081">
    <property type="component" value="Unassembled WGS sequence"/>
</dbReference>
<evidence type="ECO:0000259" key="4">
    <source>
        <dbReference type="Pfam" id="PF14226"/>
    </source>
</evidence>
<sequence length="206" mass="23161">MSATAPLVSRESLAAITTVKRLSESSDLKSIPPNYAYYTDPTDTIDSDSADCQIPIIDLSLLTSADSEQSSRAVQDLDKACREWGFFMVVNHGIPEELTRGILEVAGEFFDLPEEEKPEFQPKNVLDPIRYGTSFNTAKEEVFCWRDFLKRIITGILRKNSRYSEETGKGNIREHGPPRERDGSGFGFGLDSTDFRRELVPKMPES</sequence>
<dbReference type="PANTHER" id="PTHR47991">
    <property type="entry name" value="OXOGLUTARATE/IRON-DEPENDENT DIOXYGENASE"/>
    <property type="match status" value="1"/>
</dbReference>
<accession>A0A5A7REX6</accession>
<evidence type="ECO:0000313" key="5">
    <source>
        <dbReference type="EMBL" id="GER55551.1"/>
    </source>
</evidence>
<keyword evidence="1" id="KW-0479">Metal-binding</keyword>
<reference evidence="6" key="1">
    <citation type="journal article" date="2019" name="Curr. Biol.">
        <title>Genome Sequence of Striga asiatica Provides Insight into the Evolution of Plant Parasitism.</title>
        <authorList>
            <person name="Yoshida S."/>
            <person name="Kim S."/>
            <person name="Wafula E.K."/>
            <person name="Tanskanen J."/>
            <person name="Kim Y.M."/>
            <person name="Honaas L."/>
            <person name="Yang Z."/>
            <person name="Spallek T."/>
            <person name="Conn C.E."/>
            <person name="Ichihashi Y."/>
            <person name="Cheong K."/>
            <person name="Cui S."/>
            <person name="Der J.P."/>
            <person name="Gundlach H."/>
            <person name="Jiao Y."/>
            <person name="Hori C."/>
            <person name="Ishida J.K."/>
            <person name="Kasahara H."/>
            <person name="Kiba T."/>
            <person name="Kim M.S."/>
            <person name="Koo N."/>
            <person name="Laohavisit A."/>
            <person name="Lee Y.H."/>
            <person name="Lumba S."/>
            <person name="McCourt P."/>
            <person name="Mortimer J.C."/>
            <person name="Mutuku J.M."/>
            <person name="Nomura T."/>
            <person name="Sasaki-Sekimoto Y."/>
            <person name="Seto Y."/>
            <person name="Wang Y."/>
            <person name="Wakatake T."/>
            <person name="Sakakibara H."/>
            <person name="Demura T."/>
            <person name="Yamaguchi S."/>
            <person name="Yoneyama K."/>
            <person name="Manabe R.I."/>
            <person name="Nelson D.C."/>
            <person name="Schulman A.H."/>
            <person name="Timko M.P."/>
            <person name="dePamphilis C.W."/>
            <person name="Choi D."/>
            <person name="Shirasu K."/>
        </authorList>
    </citation>
    <scope>NUCLEOTIDE SEQUENCE [LARGE SCALE GENOMIC DNA]</scope>
    <source>
        <strain evidence="6">cv. UVA1</strain>
    </source>
</reference>
<dbReference type="InterPro" id="IPR026992">
    <property type="entry name" value="DIOX_N"/>
</dbReference>
<organism evidence="5 6">
    <name type="scientific">Striga asiatica</name>
    <name type="common">Asiatic witchweed</name>
    <name type="synonym">Buchnera asiatica</name>
    <dbReference type="NCBI Taxonomy" id="4170"/>
    <lineage>
        <taxon>Eukaryota</taxon>
        <taxon>Viridiplantae</taxon>
        <taxon>Streptophyta</taxon>
        <taxon>Embryophyta</taxon>
        <taxon>Tracheophyta</taxon>
        <taxon>Spermatophyta</taxon>
        <taxon>Magnoliopsida</taxon>
        <taxon>eudicotyledons</taxon>
        <taxon>Gunneridae</taxon>
        <taxon>Pentapetalae</taxon>
        <taxon>asterids</taxon>
        <taxon>lamiids</taxon>
        <taxon>Lamiales</taxon>
        <taxon>Orobanchaceae</taxon>
        <taxon>Buchnereae</taxon>
        <taxon>Striga</taxon>
    </lineage>
</organism>
<feature type="compositionally biased region" description="Basic and acidic residues" evidence="3">
    <location>
        <begin position="193"/>
        <end position="206"/>
    </location>
</feature>
<feature type="compositionally biased region" description="Basic and acidic residues" evidence="3">
    <location>
        <begin position="164"/>
        <end position="183"/>
    </location>
</feature>
<gene>
    <name evidence="5" type="ORF">STAS_33215</name>
</gene>
<keyword evidence="2" id="KW-0408">Iron</keyword>
<dbReference type="GO" id="GO:0046872">
    <property type="term" value="F:metal ion binding"/>
    <property type="evidence" value="ECO:0007669"/>
    <property type="project" value="UniProtKB-KW"/>
</dbReference>
<feature type="region of interest" description="Disordered" evidence="3">
    <location>
        <begin position="164"/>
        <end position="206"/>
    </location>
</feature>
<evidence type="ECO:0000313" key="6">
    <source>
        <dbReference type="Proteomes" id="UP000325081"/>
    </source>
</evidence>
<dbReference type="EMBL" id="BKCP01011959">
    <property type="protein sequence ID" value="GER55551.1"/>
    <property type="molecule type" value="Genomic_DNA"/>
</dbReference>
<comment type="caution">
    <text evidence="5">The sequence shown here is derived from an EMBL/GenBank/DDBJ whole genome shotgun (WGS) entry which is preliminary data.</text>
</comment>
<keyword evidence="6" id="KW-1185">Reference proteome</keyword>
<evidence type="ECO:0000256" key="3">
    <source>
        <dbReference type="SAM" id="MobiDB-lite"/>
    </source>
</evidence>
<name>A0A5A7REX6_STRAF</name>
<dbReference type="SUPFAM" id="SSF51197">
    <property type="entry name" value="Clavaminate synthase-like"/>
    <property type="match status" value="1"/>
</dbReference>
<evidence type="ECO:0000256" key="1">
    <source>
        <dbReference type="ARBA" id="ARBA00022723"/>
    </source>
</evidence>
<dbReference type="Pfam" id="PF14226">
    <property type="entry name" value="DIOX_N"/>
    <property type="match status" value="1"/>
</dbReference>
<dbReference type="AlphaFoldDB" id="A0A5A7REX6"/>
<dbReference type="OrthoDB" id="288590at2759"/>
<evidence type="ECO:0000256" key="2">
    <source>
        <dbReference type="ARBA" id="ARBA00023004"/>
    </source>
</evidence>
<dbReference type="Gene3D" id="2.60.120.330">
    <property type="entry name" value="B-lactam Antibiotic, Isopenicillin N Synthase, Chain"/>
    <property type="match status" value="1"/>
</dbReference>
<feature type="domain" description="Non-haem dioxygenase N-terminal" evidence="4">
    <location>
        <begin position="54"/>
        <end position="150"/>
    </location>
</feature>
<dbReference type="InterPro" id="IPR027443">
    <property type="entry name" value="IPNS-like_sf"/>
</dbReference>
<dbReference type="InterPro" id="IPR050295">
    <property type="entry name" value="Plant_2OG-oxidoreductases"/>
</dbReference>
<protein>
    <submittedName>
        <fullName evidence="5">2-oxoglutarate (2OG) and Fe(II)-dependent oxygenase superfamily protein</fullName>
    </submittedName>
</protein>
<proteinExistence type="predicted"/>